<dbReference type="PANTHER" id="PTHR42100">
    <property type="entry name" value="OXIDOREDUCTASE 178 KDA SUBUNIT, PUTATIVE (AFU_ORTHOLOGUE AFUA_8G04320)-RELATED"/>
    <property type="match status" value="1"/>
</dbReference>
<dbReference type="AlphaFoldDB" id="N1Q1R4"/>
<dbReference type="HOGENOM" id="CLU_095735_0_1_1"/>
<evidence type="ECO:0000313" key="2">
    <source>
        <dbReference type="EMBL" id="EME48590.1"/>
    </source>
</evidence>
<accession>N1Q1R4</accession>
<reference evidence="3" key="1">
    <citation type="journal article" date="2012" name="PLoS Genet.">
        <title>The genomes of the fungal plant pathogens Cladosporium fulvum and Dothistroma septosporum reveal adaptation to different hosts and lifestyles but also signatures of common ancestry.</title>
        <authorList>
            <person name="de Wit P.J.G.M."/>
            <person name="van der Burgt A."/>
            <person name="Oekmen B."/>
            <person name="Stergiopoulos I."/>
            <person name="Abd-Elsalam K.A."/>
            <person name="Aerts A.L."/>
            <person name="Bahkali A.H."/>
            <person name="Beenen H.G."/>
            <person name="Chettri P."/>
            <person name="Cox M.P."/>
            <person name="Datema E."/>
            <person name="de Vries R.P."/>
            <person name="Dhillon B."/>
            <person name="Ganley A.R."/>
            <person name="Griffiths S.A."/>
            <person name="Guo Y."/>
            <person name="Hamelin R.C."/>
            <person name="Henrissat B."/>
            <person name="Kabir M.S."/>
            <person name="Jashni M.K."/>
            <person name="Kema G."/>
            <person name="Klaubauf S."/>
            <person name="Lapidus A."/>
            <person name="Levasseur A."/>
            <person name="Lindquist E."/>
            <person name="Mehrabi R."/>
            <person name="Ohm R.A."/>
            <person name="Owen T.J."/>
            <person name="Salamov A."/>
            <person name="Schwelm A."/>
            <person name="Schijlen E."/>
            <person name="Sun H."/>
            <person name="van den Burg H.A."/>
            <person name="van Ham R.C.H.J."/>
            <person name="Zhang S."/>
            <person name="Goodwin S.B."/>
            <person name="Grigoriev I.V."/>
            <person name="Collemare J."/>
            <person name="Bradshaw R.E."/>
        </authorList>
    </citation>
    <scope>NUCLEOTIDE SEQUENCE [LARGE SCALE GENOMIC DNA]</scope>
    <source>
        <strain evidence="3">NZE10 / CBS 128990</strain>
    </source>
</reference>
<evidence type="ECO:0000313" key="3">
    <source>
        <dbReference type="Proteomes" id="UP000016933"/>
    </source>
</evidence>
<dbReference type="InterPro" id="IPR034444">
    <property type="entry name" value="Nuo17.8"/>
</dbReference>
<reference evidence="2 3" key="2">
    <citation type="journal article" date="2012" name="PLoS Pathog.">
        <title>Diverse lifestyles and strategies of plant pathogenesis encoded in the genomes of eighteen Dothideomycetes fungi.</title>
        <authorList>
            <person name="Ohm R.A."/>
            <person name="Feau N."/>
            <person name="Henrissat B."/>
            <person name="Schoch C.L."/>
            <person name="Horwitz B.A."/>
            <person name="Barry K.W."/>
            <person name="Condon B.J."/>
            <person name="Copeland A.C."/>
            <person name="Dhillon B."/>
            <person name="Glaser F."/>
            <person name="Hesse C.N."/>
            <person name="Kosti I."/>
            <person name="LaButti K."/>
            <person name="Lindquist E.A."/>
            <person name="Lucas S."/>
            <person name="Salamov A.A."/>
            <person name="Bradshaw R.E."/>
            <person name="Ciuffetti L."/>
            <person name="Hamelin R.C."/>
            <person name="Kema G.H.J."/>
            <person name="Lawrence C."/>
            <person name="Scott J.A."/>
            <person name="Spatafora J.W."/>
            <person name="Turgeon B.G."/>
            <person name="de Wit P.J.G.M."/>
            <person name="Zhong S."/>
            <person name="Goodwin S.B."/>
            <person name="Grigoriev I.V."/>
        </authorList>
    </citation>
    <scope>NUCLEOTIDE SEQUENCE [LARGE SCALE GENOMIC DNA]</scope>
    <source>
        <strain evidence="3">NZE10 / CBS 128990</strain>
    </source>
</reference>
<proteinExistence type="predicted"/>
<dbReference type="EMBL" id="KB446535">
    <property type="protein sequence ID" value="EME48590.1"/>
    <property type="molecule type" value="Genomic_DNA"/>
</dbReference>
<organism evidence="2 3">
    <name type="scientific">Dothistroma septosporum (strain NZE10 / CBS 128990)</name>
    <name type="common">Red band needle blight fungus</name>
    <name type="synonym">Mycosphaerella pini</name>
    <dbReference type="NCBI Taxonomy" id="675120"/>
    <lineage>
        <taxon>Eukaryota</taxon>
        <taxon>Fungi</taxon>
        <taxon>Dikarya</taxon>
        <taxon>Ascomycota</taxon>
        <taxon>Pezizomycotina</taxon>
        <taxon>Dothideomycetes</taxon>
        <taxon>Dothideomycetidae</taxon>
        <taxon>Mycosphaerellales</taxon>
        <taxon>Mycosphaerellaceae</taxon>
        <taxon>Dothistroma</taxon>
    </lineage>
</organism>
<sequence>MQPLQRTALRSARQLRSQLSGQSRRNASGHGHEAHDAHAAPANESFGKGFYIAIAAVPFSLALYKLSSQGTNEQPYFTRLIRDTYADYKTKWARRNDFHTRAVERAAADKVLFLTETNQSNVRHVDLRFPEQLNVGSPWNVPAGHGSANIDELIKKYETENFAANEEKLQQLRENKVPAEQPFDSFAKTTPAADDS</sequence>
<dbReference type="OrthoDB" id="2120038at2759"/>
<dbReference type="GO" id="GO:0005739">
    <property type="term" value="C:mitochondrion"/>
    <property type="evidence" value="ECO:0007669"/>
    <property type="project" value="InterPro"/>
</dbReference>
<dbReference type="PANTHER" id="PTHR42100:SF1">
    <property type="entry name" value="OXIDOREDUCTASE 178 KDA SUBUNIT, PUTATIVE (AFU_ORTHOLOGUE AFUA_8G04320)-RELATED"/>
    <property type="match status" value="1"/>
</dbReference>
<dbReference type="OMA" id="RNIQAGH"/>
<name>N1Q1R4_DOTSN</name>
<feature type="compositionally biased region" description="Polar residues" evidence="1">
    <location>
        <begin position="14"/>
        <end position="26"/>
    </location>
</feature>
<feature type="region of interest" description="Disordered" evidence="1">
    <location>
        <begin position="173"/>
        <end position="196"/>
    </location>
</feature>
<feature type="region of interest" description="Disordered" evidence="1">
    <location>
        <begin position="1"/>
        <end position="37"/>
    </location>
</feature>
<dbReference type="eggNOG" id="ENOG502S7GA">
    <property type="taxonomic scope" value="Eukaryota"/>
</dbReference>
<dbReference type="STRING" id="675120.N1Q1R4"/>
<gene>
    <name evidence="2" type="ORF">DOTSEDRAFT_67586</name>
</gene>
<keyword evidence="3" id="KW-1185">Reference proteome</keyword>
<evidence type="ECO:0008006" key="4">
    <source>
        <dbReference type="Google" id="ProtNLM"/>
    </source>
</evidence>
<protein>
    <recommendedName>
        <fullName evidence="4">NADH-ubiquinone oxidoreductase 17.8 kDa subunit</fullName>
    </recommendedName>
</protein>
<evidence type="ECO:0000256" key="1">
    <source>
        <dbReference type="SAM" id="MobiDB-lite"/>
    </source>
</evidence>
<dbReference type="Proteomes" id="UP000016933">
    <property type="component" value="Unassembled WGS sequence"/>
</dbReference>